<reference evidence="2" key="1">
    <citation type="submission" date="2016-06" db="EMBL/GenBank/DDBJ databases">
        <authorList>
            <person name="Varghese N."/>
            <person name="Submissions Spin"/>
        </authorList>
    </citation>
    <scope>NUCLEOTIDE SEQUENCE [LARGE SCALE GENOMIC DNA]</scope>
    <source>
        <strain evidence="2">DSM 44983</strain>
    </source>
</reference>
<dbReference type="PROSITE" id="PS50075">
    <property type="entry name" value="CARRIER"/>
    <property type="match status" value="1"/>
</dbReference>
<evidence type="ECO:0000313" key="2">
    <source>
        <dbReference type="Proteomes" id="UP000198226"/>
    </source>
</evidence>
<dbReference type="Gene3D" id="1.10.1200.10">
    <property type="entry name" value="ACP-like"/>
    <property type="match status" value="1"/>
</dbReference>
<accession>A0A120FA54</accession>
<dbReference type="EMBL" id="LT607752">
    <property type="protein sequence ID" value="SCG74053.1"/>
    <property type="molecule type" value="Genomic_DNA"/>
</dbReference>
<keyword evidence="2" id="KW-1185">Reference proteome</keyword>
<name>A0A120FA54_9ACTN</name>
<proteinExistence type="predicted"/>
<dbReference type="AlphaFoldDB" id="A0A120FA54"/>
<organism evidence="1 2">
    <name type="scientific">Micromonospora rifamycinica</name>
    <dbReference type="NCBI Taxonomy" id="291594"/>
    <lineage>
        <taxon>Bacteria</taxon>
        <taxon>Bacillati</taxon>
        <taxon>Actinomycetota</taxon>
        <taxon>Actinomycetes</taxon>
        <taxon>Micromonosporales</taxon>
        <taxon>Micromonosporaceae</taxon>
        <taxon>Micromonospora</taxon>
    </lineage>
</organism>
<dbReference type="Pfam" id="PF00550">
    <property type="entry name" value="PP-binding"/>
    <property type="match status" value="1"/>
</dbReference>
<dbReference type="InterPro" id="IPR009081">
    <property type="entry name" value="PP-bd_ACP"/>
</dbReference>
<dbReference type="SUPFAM" id="SSF47336">
    <property type="entry name" value="ACP-like"/>
    <property type="match status" value="1"/>
</dbReference>
<gene>
    <name evidence="1" type="ORF">GA0070623_3848</name>
</gene>
<protein>
    <submittedName>
        <fullName evidence="1">Phosphopantetheine attachment site</fullName>
    </submittedName>
</protein>
<evidence type="ECO:0000313" key="1">
    <source>
        <dbReference type="EMBL" id="SCG74053.1"/>
    </source>
</evidence>
<dbReference type="InterPro" id="IPR036736">
    <property type="entry name" value="ACP-like_sf"/>
</dbReference>
<dbReference type="Proteomes" id="UP000198226">
    <property type="component" value="Chromosome I"/>
</dbReference>
<sequence length="77" mass="8698">MDRTAQIRQFLAEHIAEPVADEDDIFALGLVNSMFVVQLVAFLEETFDLQIDGDDLVFENFRSVKDIDALVLRLTGP</sequence>
<dbReference type="RefSeq" id="WP_067301082.1">
    <property type="nucleotide sequence ID" value="NZ_JBEZDB010000034.1"/>
</dbReference>